<proteinExistence type="predicted"/>
<evidence type="ECO:0000313" key="2">
    <source>
        <dbReference type="EMBL" id="GAG31981.1"/>
    </source>
</evidence>
<feature type="non-terminal residue" evidence="2">
    <location>
        <position position="92"/>
    </location>
</feature>
<dbReference type="AlphaFoldDB" id="X0Y572"/>
<organism evidence="2">
    <name type="scientific">marine sediment metagenome</name>
    <dbReference type="NCBI Taxonomy" id="412755"/>
    <lineage>
        <taxon>unclassified sequences</taxon>
        <taxon>metagenomes</taxon>
        <taxon>ecological metagenomes</taxon>
    </lineage>
</organism>
<dbReference type="InterPro" id="IPR005134">
    <property type="entry name" value="UPF0114"/>
</dbReference>
<keyword evidence="1" id="KW-1133">Transmembrane helix</keyword>
<name>X0Y572_9ZZZZ</name>
<sequence>MKHIFKVRWLAAVAVLFSAVGAAIMFIIGSVTTIKSVGTYFGLYGLDAFSSQAALKASVELIAALDQFLLGLVLLVFAYGVFGLFVVADQEK</sequence>
<evidence type="ECO:0000256" key="1">
    <source>
        <dbReference type="SAM" id="Phobius"/>
    </source>
</evidence>
<reference evidence="2" key="1">
    <citation type="journal article" date="2014" name="Front. Microbiol.">
        <title>High frequency of phylogenetically diverse reductive dehalogenase-homologous genes in deep subseafloor sedimentary metagenomes.</title>
        <authorList>
            <person name="Kawai M."/>
            <person name="Futagami T."/>
            <person name="Toyoda A."/>
            <person name="Takaki Y."/>
            <person name="Nishi S."/>
            <person name="Hori S."/>
            <person name="Arai W."/>
            <person name="Tsubouchi T."/>
            <person name="Morono Y."/>
            <person name="Uchiyama I."/>
            <person name="Ito T."/>
            <person name="Fujiyama A."/>
            <person name="Inagaki F."/>
            <person name="Takami H."/>
        </authorList>
    </citation>
    <scope>NUCLEOTIDE SEQUENCE</scope>
    <source>
        <strain evidence="2">Expedition CK06-06</strain>
    </source>
</reference>
<gene>
    <name evidence="2" type="ORF">S01H1_61172</name>
</gene>
<feature type="transmembrane region" description="Helical" evidence="1">
    <location>
        <begin position="68"/>
        <end position="88"/>
    </location>
</feature>
<feature type="transmembrane region" description="Helical" evidence="1">
    <location>
        <begin position="7"/>
        <end position="28"/>
    </location>
</feature>
<protein>
    <submittedName>
        <fullName evidence="2">Uncharacterized protein</fullName>
    </submittedName>
</protein>
<dbReference type="EMBL" id="BARS01040097">
    <property type="protein sequence ID" value="GAG31981.1"/>
    <property type="molecule type" value="Genomic_DNA"/>
</dbReference>
<keyword evidence="1" id="KW-0812">Transmembrane</keyword>
<keyword evidence="1" id="KW-0472">Membrane</keyword>
<accession>X0Y572</accession>
<dbReference type="Pfam" id="PF03350">
    <property type="entry name" value="UPF0114"/>
    <property type="match status" value="1"/>
</dbReference>
<comment type="caution">
    <text evidence="2">The sequence shown here is derived from an EMBL/GenBank/DDBJ whole genome shotgun (WGS) entry which is preliminary data.</text>
</comment>